<feature type="transmembrane region" description="Helical" evidence="1">
    <location>
        <begin position="6"/>
        <end position="22"/>
    </location>
</feature>
<evidence type="ECO:0000256" key="1">
    <source>
        <dbReference type="SAM" id="Phobius"/>
    </source>
</evidence>
<evidence type="ECO:0000313" key="3">
    <source>
        <dbReference type="Proteomes" id="UP001596997"/>
    </source>
</evidence>
<dbReference type="RefSeq" id="WP_377716762.1">
    <property type="nucleotide sequence ID" value="NZ_JBHTJM010000010.1"/>
</dbReference>
<protein>
    <submittedName>
        <fullName evidence="2">Uroporphyrinogen decarboxylase</fullName>
    </submittedName>
</protein>
<keyword evidence="3" id="KW-1185">Reference proteome</keyword>
<keyword evidence="1" id="KW-0812">Transmembrane</keyword>
<accession>A0ABW3I5H5</accession>
<feature type="transmembrane region" description="Helical" evidence="1">
    <location>
        <begin position="29"/>
        <end position="46"/>
    </location>
</feature>
<dbReference type="EMBL" id="JBHTJM010000010">
    <property type="protein sequence ID" value="MFD0965021.1"/>
    <property type="molecule type" value="Genomic_DNA"/>
</dbReference>
<evidence type="ECO:0000313" key="2">
    <source>
        <dbReference type="EMBL" id="MFD0965021.1"/>
    </source>
</evidence>
<keyword evidence="1" id="KW-0472">Membrane</keyword>
<sequence>MDITLIEIVGYLASLCVLISFTMKDVKKLRMINIVGCLLFVIYGLMMESLRVGLPIILTNAAIMAINGYYSFFAKKEA</sequence>
<gene>
    <name evidence="2" type="ORF">ACFQ1O_13475</name>
</gene>
<keyword evidence="1" id="KW-1133">Transmembrane helix</keyword>
<organism evidence="2 3">
    <name type="scientific">Pseudofulvibacter geojedonensis</name>
    <dbReference type="NCBI Taxonomy" id="1123758"/>
    <lineage>
        <taxon>Bacteria</taxon>
        <taxon>Pseudomonadati</taxon>
        <taxon>Bacteroidota</taxon>
        <taxon>Flavobacteriia</taxon>
        <taxon>Flavobacteriales</taxon>
        <taxon>Flavobacteriaceae</taxon>
        <taxon>Pseudofulvibacter</taxon>
    </lineage>
</organism>
<proteinExistence type="predicted"/>
<dbReference type="Proteomes" id="UP001596997">
    <property type="component" value="Unassembled WGS sequence"/>
</dbReference>
<feature type="transmembrane region" description="Helical" evidence="1">
    <location>
        <begin position="52"/>
        <end position="72"/>
    </location>
</feature>
<comment type="caution">
    <text evidence="2">The sequence shown here is derived from an EMBL/GenBank/DDBJ whole genome shotgun (WGS) entry which is preliminary data.</text>
</comment>
<name>A0ABW3I5H5_9FLAO</name>
<reference evidence="3" key="1">
    <citation type="journal article" date="2019" name="Int. J. Syst. Evol. Microbiol.">
        <title>The Global Catalogue of Microorganisms (GCM) 10K type strain sequencing project: providing services to taxonomists for standard genome sequencing and annotation.</title>
        <authorList>
            <consortium name="The Broad Institute Genomics Platform"/>
            <consortium name="The Broad Institute Genome Sequencing Center for Infectious Disease"/>
            <person name="Wu L."/>
            <person name="Ma J."/>
        </authorList>
    </citation>
    <scope>NUCLEOTIDE SEQUENCE [LARGE SCALE GENOMIC DNA]</scope>
    <source>
        <strain evidence="3">CCUG 62114</strain>
    </source>
</reference>